<evidence type="ECO:0000313" key="3">
    <source>
        <dbReference type="EMBL" id="RUP47821.1"/>
    </source>
</evidence>
<evidence type="ECO:0000259" key="2">
    <source>
        <dbReference type="Pfam" id="PF14694"/>
    </source>
</evidence>
<dbReference type="OrthoDB" id="8251209at2759"/>
<proteinExistence type="predicted"/>
<dbReference type="EMBL" id="RBNI01004066">
    <property type="protein sequence ID" value="RUP47821.1"/>
    <property type="molecule type" value="Genomic_DNA"/>
</dbReference>
<dbReference type="AlphaFoldDB" id="A0A433DAL6"/>
<dbReference type="InterPro" id="IPR024875">
    <property type="entry name" value="Protein_Lines"/>
</dbReference>
<protein>
    <recommendedName>
        <fullName evidence="2">Protein Lines N-terminal domain-containing protein</fullName>
    </recommendedName>
</protein>
<keyword evidence="4" id="KW-1185">Reference proteome</keyword>
<organism evidence="3 4">
    <name type="scientific">Jimgerdemannia flammicorona</name>
    <dbReference type="NCBI Taxonomy" id="994334"/>
    <lineage>
        <taxon>Eukaryota</taxon>
        <taxon>Fungi</taxon>
        <taxon>Fungi incertae sedis</taxon>
        <taxon>Mucoromycota</taxon>
        <taxon>Mucoromycotina</taxon>
        <taxon>Endogonomycetes</taxon>
        <taxon>Endogonales</taxon>
        <taxon>Endogonaceae</taxon>
        <taxon>Jimgerdemannia</taxon>
    </lineage>
</organism>
<dbReference type="Proteomes" id="UP000268093">
    <property type="component" value="Unassembled WGS sequence"/>
</dbReference>
<sequence>MPDTLIIKHLSTYPCNLSSPFPLGVHQYTTTDRASSGRSIPQSPPPIINSTFDHARSRVGAIPRGAQVISQDVSGNVRIARCPMRSVATFRGVLACRSYSRQGSDGVDSTASRVAGCDIVKIHTLLPSDKTSREEERDDYIFFRESIEGIVQVVVQNLEQVVVIFNHHSHVQLHMSSYVHQLNVIPLREKAPIHPNQPSPLHRQAAPPPHPRYSRHDMRARPMRVLSRPPTNHCERQSQCRIRPGMREARGARVRRVRAICSAGYGGAWYISQIPQSHLHDLLFDLYGNNDGDLVDLQLQVVRIATLSKKLLAREGYSAQRLVCMEELCYNVDGRDEDGYVSTLLAFRLSSSLRPPLSCGPHDLLLHLLHKTGFDHTILLDFLISAETPSFLEFLLLYLRYLEHDLPAFRTCCAKLASKESESEEEKEREEDEDESEDEDKDEDVDMDEEEGAERAVVGRVVRVLARLRSAVGARGFPYNAASLVKRLTVVEGLLDEAGDHYGVSRSAAKH</sequence>
<dbReference type="InterPro" id="IPR032794">
    <property type="entry name" value="LINES_N"/>
</dbReference>
<gene>
    <name evidence="3" type="ORF">BC936DRAFT_145299</name>
</gene>
<feature type="compositionally biased region" description="Acidic residues" evidence="1">
    <location>
        <begin position="422"/>
        <end position="452"/>
    </location>
</feature>
<feature type="region of interest" description="Disordered" evidence="1">
    <location>
        <begin position="420"/>
        <end position="454"/>
    </location>
</feature>
<feature type="domain" description="Protein Lines N-terminal" evidence="2">
    <location>
        <begin position="358"/>
        <end position="413"/>
    </location>
</feature>
<comment type="caution">
    <text evidence="3">The sequence shown here is derived from an EMBL/GenBank/DDBJ whole genome shotgun (WGS) entry which is preliminary data.</text>
</comment>
<evidence type="ECO:0000313" key="4">
    <source>
        <dbReference type="Proteomes" id="UP000268093"/>
    </source>
</evidence>
<name>A0A433DAL6_9FUNG</name>
<dbReference type="PANTHER" id="PTHR16057:SF1">
    <property type="entry name" value="PROTEIN LINES HOMOLOG 1"/>
    <property type="match status" value="1"/>
</dbReference>
<dbReference type="Pfam" id="PF14694">
    <property type="entry name" value="LINES_N"/>
    <property type="match status" value="1"/>
</dbReference>
<evidence type="ECO:0000256" key="1">
    <source>
        <dbReference type="SAM" id="MobiDB-lite"/>
    </source>
</evidence>
<reference evidence="3 4" key="1">
    <citation type="journal article" date="2018" name="New Phytol.">
        <title>Phylogenomics of Endogonaceae and evolution of mycorrhizas within Mucoromycota.</title>
        <authorList>
            <person name="Chang Y."/>
            <person name="Desiro A."/>
            <person name="Na H."/>
            <person name="Sandor L."/>
            <person name="Lipzen A."/>
            <person name="Clum A."/>
            <person name="Barry K."/>
            <person name="Grigoriev I.V."/>
            <person name="Martin F.M."/>
            <person name="Stajich J.E."/>
            <person name="Smith M.E."/>
            <person name="Bonito G."/>
            <person name="Spatafora J.W."/>
        </authorList>
    </citation>
    <scope>NUCLEOTIDE SEQUENCE [LARGE SCALE GENOMIC DNA]</scope>
    <source>
        <strain evidence="3 4">GMNB39</strain>
    </source>
</reference>
<feature type="region of interest" description="Disordered" evidence="1">
    <location>
        <begin position="193"/>
        <end position="216"/>
    </location>
</feature>
<accession>A0A433DAL6</accession>
<dbReference type="PANTHER" id="PTHR16057">
    <property type="entry name" value="WINS1, 2 PROTEIN"/>
    <property type="match status" value="1"/>
</dbReference>